<dbReference type="PROSITE" id="PS51918">
    <property type="entry name" value="RADICAL_SAM"/>
    <property type="match status" value="1"/>
</dbReference>
<dbReference type="InterPro" id="IPR013785">
    <property type="entry name" value="Aldolase_TIM"/>
</dbReference>
<keyword evidence="3" id="KW-0408">Iron</keyword>
<dbReference type="PANTHER" id="PTHR11228">
    <property type="entry name" value="RADICAL SAM DOMAIN PROTEIN"/>
    <property type="match status" value="1"/>
</dbReference>
<organism evidence="6 7">
    <name type="scientific">candidate division WOR-1 bacterium RIFCSPLOWO2_12_FULL_45_9</name>
    <dbReference type="NCBI Taxonomy" id="1802568"/>
    <lineage>
        <taxon>Bacteria</taxon>
        <taxon>Bacillati</taxon>
        <taxon>Saganbacteria</taxon>
    </lineage>
</organism>
<keyword evidence="1" id="KW-0949">S-adenosyl-L-methionine</keyword>
<evidence type="ECO:0000256" key="4">
    <source>
        <dbReference type="ARBA" id="ARBA00023014"/>
    </source>
</evidence>
<keyword evidence="2" id="KW-0479">Metal-binding</keyword>
<dbReference type="EMBL" id="METQ01000004">
    <property type="protein sequence ID" value="OGC10074.1"/>
    <property type="molecule type" value="Genomic_DNA"/>
</dbReference>
<proteinExistence type="predicted"/>
<gene>
    <name evidence="6" type="ORF">A3F86_03305</name>
</gene>
<evidence type="ECO:0000256" key="2">
    <source>
        <dbReference type="ARBA" id="ARBA00022723"/>
    </source>
</evidence>
<dbReference type="SUPFAM" id="SSF102114">
    <property type="entry name" value="Radical SAM enzymes"/>
    <property type="match status" value="1"/>
</dbReference>
<reference evidence="6 7" key="1">
    <citation type="journal article" date="2016" name="Nat. Commun.">
        <title>Thousands of microbial genomes shed light on interconnected biogeochemical processes in an aquifer system.</title>
        <authorList>
            <person name="Anantharaman K."/>
            <person name="Brown C.T."/>
            <person name="Hug L.A."/>
            <person name="Sharon I."/>
            <person name="Castelle C.J."/>
            <person name="Probst A.J."/>
            <person name="Thomas B.C."/>
            <person name="Singh A."/>
            <person name="Wilkins M.J."/>
            <person name="Karaoz U."/>
            <person name="Brodie E.L."/>
            <person name="Williams K.H."/>
            <person name="Hubbard S.S."/>
            <person name="Banfield J.F."/>
        </authorList>
    </citation>
    <scope>NUCLEOTIDE SEQUENCE [LARGE SCALE GENOMIC DNA]</scope>
</reference>
<dbReference type="CDD" id="cd01335">
    <property type="entry name" value="Radical_SAM"/>
    <property type="match status" value="1"/>
</dbReference>
<evidence type="ECO:0000256" key="3">
    <source>
        <dbReference type="ARBA" id="ARBA00023004"/>
    </source>
</evidence>
<dbReference type="GO" id="GO:0003824">
    <property type="term" value="F:catalytic activity"/>
    <property type="evidence" value="ECO:0007669"/>
    <property type="project" value="InterPro"/>
</dbReference>
<comment type="caution">
    <text evidence="6">The sequence shown here is derived from an EMBL/GenBank/DDBJ whole genome shotgun (WGS) entry which is preliminary data.</text>
</comment>
<dbReference type="Pfam" id="PF13186">
    <property type="entry name" value="SPASM"/>
    <property type="match status" value="1"/>
</dbReference>
<accession>A0A1F4RPB2</accession>
<keyword evidence="4" id="KW-0411">Iron-sulfur</keyword>
<dbReference type="InterPro" id="IPR007197">
    <property type="entry name" value="rSAM"/>
</dbReference>
<dbReference type="CDD" id="cd21109">
    <property type="entry name" value="SPASM"/>
    <property type="match status" value="1"/>
</dbReference>
<feature type="domain" description="Radical SAM core" evidence="5">
    <location>
        <begin position="27"/>
        <end position="266"/>
    </location>
</feature>
<sequence length="361" mass="41136">MSDKYLMDGQKMLWHLDRVNDWQNGKHIAPIHIDVGLSKGCNIKCHYCFGVVQGNFFKKGAETYFAREPLLRYMKDAGEAGVRSMALIGEAEPTLNPYLYEAIVTGKKAGIDISIGTNGILFDDGPKGEEALEHLTWIRFNISAASDEAYRKLHGSRDFDQFIKKVKFCVATKKKRNLGVTIGFQMVLTPKDLDQVLPLARLGKELGIDYLVVKQCGDTVEGALGIFDRLHEYRKYSEVLKEAEDLSTADYQVIIKWGRIANEGKRNYKQCLGVPFLIYSSGDGKVYPCGMFFNNQEEEYCMGDLNKQSFKEIIESDRYWQIVEKVRNIDMTKCYASCRTHAINEFLWNCVANKPPHVNFI</sequence>
<name>A0A1F4RPB2_UNCSA</name>
<evidence type="ECO:0000313" key="7">
    <source>
        <dbReference type="Proteomes" id="UP000179095"/>
    </source>
</evidence>
<evidence type="ECO:0000313" key="6">
    <source>
        <dbReference type="EMBL" id="OGC10074.1"/>
    </source>
</evidence>
<protein>
    <submittedName>
        <fullName evidence="6">Radical SAM protein</fullName>
    </submittedName>
</protein>
<dbReference type="GO" id="GO:0051536">
    <property type="term" value="F:iron-sulfur cluster binding"/>
    <property type="evidence" value="ECO:0007669"/>
    <property type="project" value="UniProtKB-KW"/>
</dbReference>
<dbReference type="Gene3D" id="3.20.20.70">
    <property type="entry name" value="Aldolase class I"/>
    <property type="match status" value="1"/>
</dbReference>
<dbReference type="Proteomes" id="UP000179095">
    <property type="component" value="Unassembled WGS sequence"/>
</dbReference>
<evidence type="ECO:0000259" key="5">
    <source>
        <dbReference type="PROSITE" id="PS51918"/>
    </source>
</evidence>
<dbReference type="InterPro" id="IPR058240">
    <property type="entry name" value="rSAM_sf"/>
</dbReference>
<dbReference type="PANTHER" id="PTHR11228:SF7">
    <property type="entry name" value="PQQA PEPTIDE CYCLASE"/>
    <property type="match status" value="1"/>
</dbReference>
<dbReference type="SFLD" id="SFLDG01067">
    <property type="entry name" value="SPASM/twitch_domain_containing"/>
    <property type="match status" value="1"/>
</dbReference>
<dbReference type="Pfam" id="PF04055">
    <property type="entry name" value="Radical_SAM"/>
    <property type="match status" value="1"/>
</dbReference>
<dbReference type="SFLD" id="SFLDS00029">
    <property type="entry name" value="Radical_SAM"/>
    <property type="match status" value="1"/>
</dbReference>
<dbReference type="AlphaFoldDB" id="A0A1F4RPB2"/>
<dbReference type="STRING" id="1802568.A3F86_03305"/>
<dbReference type="InterPro" id="IPR023885">
    <property type="entry name" value="4Fe4S-binding_SPASM_dom"/>
</dbReference>
<evidence type="ECO:0000256" key="1">
    <source>
        <dbReference type="ARBA" id="ARBA00022691"/>
    </source>
</evidence>
<dbReference type="GO" id="GO:0046872">
    <property type="term" value="F:metal ion binding"/>
    <property type="evidence" value="ECO:0007669"/>
    <property type="project" value="UniProtKB-KW"/>
</dbReference>
<dbReference type="InterPro" id="IPR050377">
    <property type="entry name" value="Radical_SAM_PqqE_MftC-like"/>
</dbReference>